<dbReference type="Proteomes" id="UP000051160">
    <property type="component" value="Unassembled WGS sequence"/>
</dbReference>
<protein>
    <submittedName>
        <fullName evidence="1">Uncharacterized protein</fullName>
    </submittedName>
</protein>
<name>A0A0R1M4A2_9LACO</name>
<dbReference type="EMBL" id="AZEE01000027">
    <property type="protein sequence ID" value="KRK98679.1"/>
    <property type="molecule type" value="Genomic_DNA"/>
</dbReference>
<proteinExistence type="predicted"/>
<dbReference type="PATRIC" id="fig|1423776.4.peg.419"/>
<gene>
    <name evidence="1" type="ORF">FD04_GL000414</name>
</gene>
<dbReference type="OrthoDB" id="2297459at2"/>
<accession>A0A0R1M4A2</accession>
<dbReference type="STRING" id="1423776.FD04_GL000414"/>
<dbReference type="InterPro" id="IPR053916">
    <property type="entry name" value="DUF6978"/>
</dbReference>
<dbReference type="AlphaFoldDB" id="A0A0R1M4A2"/>
<evidence type="ECO:0000313" key="2">
    <source>
        <dbReference type="Proteomes" id="UP000051160"/>
    </source>
</evidence>
<keyword evidence="2" id="KW-1185">Reference proteome</keyword>
<evidence type="ECO:0000313" key="1">
    <source>
        <dbReference type="EMBL" id="KRK98679.1"/>
    </source>
</evidence>
<dbReference type="RefSeq" id="WP_054699243.1">
    <property type="nucleotide sequence ID" value="NZ_AZEE01000027.1"/>
</dbReference>
<dbReference type="Pfam" id="PF22398">
    <property type="entry name" value="DUF6978"/>
    <property type="match status" value="1"/>
</dbReference>
<sequence length="160" mass="18630">MDKLQLTDKQAHTLIHCLKNVLDTHSKTLSNGDRGKFTLESTRVENVPQYFQVDYMYDVDDIHINLMDLKTHHTLIRINLDTKFHNNSDGKVRGHRVEVFSVAEFEAKHDSFTHIKAYPFPYDGLNDTNDFLEAMQELLDYTNVHKQNRINIVIASDLDI</sequence>
<organism evidence="1 2">
    <name type="scientific">Secundilactobacillus odoratitofui DSM 19909 = JCM 15043</name>
    <dbReference type="NCBI Taxonomy" id="1423776"/>
    <lineage>
        <taxon>Bacteria</taxon>
        <taxon>Bacillati</taxon>
        <taxon>Bacillota</taxon>
        <taxon>Bacilli</taxon>
        <taxon>Lactobacillales</taxon>
        <taxon>Lactobacillaceae</taxon>
        <taxon>Secundilactobacillus</taxon>
    </lineage>
</organism>
<comment type="caution">
    <text evidence="1">The sequence shown here is derived from an EMBL/GenBank/DDBJ whole genome shotgun (WGS) entry which is preliminary data.</text>
</comment>
<reference evidence="1 2" key="1">
    <citation type="journal article" date="2015" name="Genome Announc.">
        <title>Expanding the biotechnology potential of lactobacilli through comparative genomics of 213 strains and associated genera.</title>
        <authorList>
            <person name="Sun Z."/>
            <person name="Harris H.M."/>
            <person name="McCann A."/>
            <person name="Guo C."/>
            <person name="Argimon S."/>
            <person name="Zhang W."/>
            <person name="Yang X."/>
            <person name="Jeffery I.B."/>
            <person name="Cooney J.C."/>
            <person name="Kagawa T.F."/>
            <person name="Liu W."/>
            <person name="Song Y."/>
            <person name="Salvetti E."/>
            <person name="Wrobel A."/>
            <person name="Rasinkangas P."/>
            <person name="Parkhill J."/>
            <person name="Rea M.C."/>
            <person name="O'Sullivan O."/>
            <person name="Ritari J."/>
            <person name="Douillard F.P."/>
            <person name="Paul Ross R."/>
            <person name="Yang R."/>
            <person name="Briner A.E."/>
            <person name="Felis G.E."/>
            <person name="de Vos W.M."/>
            <person name="Barrangou R."/>
            <person name="Klaenhammer T.R."/>
            <person name="Caufield P.W."/>
            <person name="Cui Y."/>
            <person name="Zhang H."/>
            <person name="O'Toole P.W."/>
        </authorList>
    </citation>
    <scope>NUCLEOTIDE SEQUENCE [LARGE SCALE GENOMIC DNA]</scope>
    <source>
        <strain evidence="1 2">DSM 19909</strain>
    </source>
</reference>